<evidence type="ECO:0000313" key="2">
    <source>
        <dbReference type="Proteomes" id="UP000007065"/>
    </source>
</evidence>
<sequence>MSKKFLFQDLEELMNYSNNYKGSDPLIKLPNIIIQNLNNSIVLNKYETEMIRLLATNYSKKSQKFPIKYLVNIENETVKEHFLALLILYFYSQKNNNFVILSKKENIQKFKNLLANNDSKSYLFAYKIQFMGKLVDIKEVNEIDSNKNKESINLYFSTRSEFLSKYSSNSIDSDFLIIDDEAVIENFDKLKNYNSVHIFSEFDFVQSSYKTGILDNFIYNYDKKKIQSINKNNLSSSKKCSLKEEFKQSDFFKNGLIFLNKKEKLDKDIKVFPNQDEKYMHHSLNEISKDFLYSKTLELKNIDISLISKYVDNYREFKLENLKNKFNKIDNVLDLFTTSGYFGDNTVEVCFNNENDYGESLNYSINTALSNIASYIHNFDPVFTGSKQFYAHNLSNIFDIENTCCDESSYKIDLSDQKWFVSTCDSFTYQQHLFLNYFKNQIVDQLNQKSIKFWLIKNNLQNEALIYTFDNATEIAPDFYLFIEKNDRKYQVLIETKENSKWMSDYWHENFFAELNTFPAFNEKDDTYKIYALPLANFDINENEFTKVFSKFIKEL</sequence>
<reference evidence="2" key="1">
    <citation type="journal article" date="2007" name="PLoS Genet.">
        <title>Being pathogenic, plastic, and sexual while living with a nearly minimal bacterial genome.</title>
        <authorList>
            <person name="Sirand-Pugnet P."/>
            <person name="Lartigue C."/>
            <person name="Marenda M."/>
            <person name="Jacob D."/>
            <person name="Barre A."/>
            <person name="Barbe V."/>
            <person name="Schenowitz C."/>
            <person name="Mangenot S."/>
            <person name="Couloux A."/>
            <person name="Segurens B."/>
            <person name="de Daruvar A."/>
            <person name="Blanchard A."/>
            <person name="Citti C."/>
        </authorList>
    </citation>
    <scope>NUCLEOTIDE SEQUENCE [LARGE SCALE GENOMIC DNA]</scope>
    <source>
        <strain evidence="2">PG2</strain>
    </source>
</reference>
<evidence type="ECO:0008006" key="3">
    <source>
        <dbReference type="Google" id="ProtNLM"/>
    </source>
</evidence>
<dbReference type="HOGENOM" id="CLU_489857_0_0_14"/>
<dbReference type="RefSeq" id="WP_011949522.1">
    <property type="nucleotide sequence ID" value="NC_009497.1"/>
</dbReference>
<dbReference type="AlphaFoldDB" id="A5IYD7"/>
<keyword evidence="2" id="KW-1185">Reference proteome</keyword>
<dbReference type="GeneID" id="93358107"/>
<dbReference type="Proteomes" id="UP000007065">
    <property type="component" value="Chromosome"/>
</dbReference>
<gene>
    <name evidence="1" type="ordered locus">MAG3480</name>
</gene>
<protein>
    <recommendedName>
        <fullName evidence="3">Type III restriction modification system endonuclease subunit, Res</fullName>
    </recommendedName>
</protein>
<name>A5IYD7_MYCAP</name>
<dbReference type="STRING" id="347257.MAG3480"/>
<accession>A5IYD7</accession>
<dbReference type="EMBL" id="CU179680">
    <property type="protein sequence ID" value="CAL59046.1"/>
    <property type="molecule type" value="Genomic_DNA"/>
</dbReference>
<proteinExistence type="predicted"/>
<dbReference type="KEGG" id="maa:MAG3480"/>
<organism evidence="1 2">
    <name type="scientific">Mycoplasmopsis agalactiae (strain NCTC 10123 / CIP 59.7 / PG2)</name>
    <name type="common">Mycoplasma agalactiae</name>
    <dbReference type="NCBI Taxonomy" id="347257"/>
    <lineage>
        <taxon>Bacteria</taxon>
        <taxon>Bacillati</taxon>
        <taxon>Mycoplasmatota</taxon>
        <taxon>Mycoplasmoidales</taxon>
        <taxon>Metamycoplasmataceae</taxon>
        <taxon>Mycoplasmopsis</taxon>
    </lineage>
</organism>
<evidence type="ECO:0000313" key="1">
    <source>
        <dbReference type="EMBL" id="CAL59046.1"/>
    </source>
</evidence>